<keyword evidence="7" id="KW-1185">Reference proteome</keyword>
<dbReference type="SMART" id="SM00679">
    <property type="entry name" value="CTNS"/>
    <property type="match status" value="2"/>
</dbReference>
<feature type="transmembrane region" description="Helical" evidence="5">
    <location>
        <begin position="100"/>
        <end position="122"/>
    </location>
</feature>
<reference evidence="6" key="2">
    <citation type="journal article" date="2024" name="Plant">
        <title>Genomic evolution and insights into agronomic trait innovations of Sesamum species.</title>
        <authorList>
            <person name="Miao H."/>
            <person name="Wang L."/>
            <person name="Qu L."/>
            <person name="Liu H."/>
            <person name="Sun Y."/>
            <person name="Le M."/>
            <person name="Wang Q."/>
            <person name="Wei S."/>
            <person name="Zheng Y."/>
            <person name="Lin W."/>
            <person name="Duan Y."/>
            <person name="Cao H."/>
            <person name="Xiong S."/>
            <person name="Wang X."/>
            <person name="Wei L."/>
            <person name="Li C."/>
            <person name="Ma Q."/>
            <person name="Ju M."/>
            <person name="Zhao R."/>
            <person name="Li G."/>
            <person name="Mu C."/>
            <person name="Tian Q."/>
            <person name="Mei H."/>
            <person name="Zhang T."/>
            <person name="Gao T."/>
            <person name="Zhang H."/>
        </authorList>
    </citation>
    <scope>NUCLEOTIDE SEQUENCE</scope>
    <source>
        <strain evidence="6">K16</strain>
    </source>
</reference>
<dbReference type="PANTHER" id="PTHR16201:SF44">
    <property type="entry name" value="SEVEN TRANSMEMBRANE PROTEIN 1"/>
    <property type="match status" value="1"/>
</dbReference>
<dbReference type="FunFam" id="1.20.1280.290:FF:000012">
    <property type="entry name" value="Vacuolar membrane PQ loop repeat protein"/>
    <property type="match status" value="1"/>
</dbReference>
<keyword evidence="4 5" id="KW-0472">Membrane</keyword>
<feature type="transmembrane region" description="Helical" evidence="5">
    <location>
        <begin position="337"/>
        <end position="355"/>
    </location>
</feature>
<accession>A0AAE2C0L6</accession>
<comment type="caution">
    <text evidence="6">The sequence shown here is derived from an EMBL/GenBank/DDBJ whole genome shotgun (WGS) entry which is preliminary data.</text>
</comment>
<evidence type="ECO:0000256" key="4">
    <source>
        <dbReference type="ARBA" id="ARBA00023136"/>
    </source>
</evidence>
<gene>
    <name evidence="6" type="ORF">Sango_0832900</name>
</gene>
<organism evidence="6 7">
    <name type="scientific">Sesamum angolense</name>
    <dbReference type="NCBI Taxonomy" id="2727404"/>
    <lineage>
        <taxon>Eukaryota</taxon>
        <taxon>Viridiplantae</taxon>
        <taxon>Streptophyta</taxon>
        <taxon>Embryophyta</taxon>
        <taxon>Tracheophyta</taxon>
        <taxon>Spermatophyta</taxon>
        <taxon>Magnoliopsida</taxon>
        <taxon>eudicotyledons</taxon>
        <taxon>Gunneridae</taxon>
        <taxon>Pentapetalae</taxon>
        <taxon>asterids</taxon>
        <taxon>lamiids</taxon>
        <taxon>Lamiales</taxon>
        <taxon>Pedaliaceae</taxon>
        <taxon>Sesamum</taxon>
    </lineage>
</organism>
<dbReference type="Pfam" id="PF04193">
    <property type="entry name" value="PQ-loop"/>
    <property type="match status" value="2"/>
</dbReference>
<sequence>MSAMGLERKSRVCPVDRHCAEWARRYMGYCLCSTKDGFSLSLGLISVLSWGVAEIPQIITNYKKKSAEGLSILFLCTWIVGDFLNLFGCKLEPATLPTQYYMAMLYTVTTLVLSTQAVYYGHIYPRLKSNKRLQEAVQAGAPEWRREHNHGFDAGQVNNRESWGFSPSSPIPLPISSPTSSEEVFFMSARSLSVSRTPTLGSFPPLRTPSDVERNWSSEPLLGEFRSSQSAPPPKIKTMLCVVSLMTFFLGSFKDQRAESRKNMIFKSPTRGIVLKVSRQLLEAKAAKGSVQETLDPESSGIGSFLGWGMAVIYLGGRLPQICLNIRRGNAEGLNPLMFVFALVGNATYVASILISSLRWSNIQPNLPWLVDAGGCVILDTFHALNKLFRYSCSLFTIDIDQGVKLTSRWLSILVKKRATTGRDAY</sequence>
<dbReference type="InterPro" id="IPR051415">
    <property type="entry name" value="LAAT-1"/>
</dbReference>
<protein>
    <submittedName>
        <fullName evidence="6">Vacuolar amino acid transporter YPQ1</fullName>
    </submittedName>
</protein>
<dbReference type="InterPro" id="IPR006603">
    <property type="entry name" value="PQ-loop_rpt"/>
</dbReference>
<evidence type="ECO:0000256" key="2">
    <source>
        <dbReference type="ARBA" id="ARBA00022692"/>
    </source>
</evidence>
<feature type="transmembrane region" description="Helical" evidence="5">
    <location>
        <begin position="70"/>
        <end position="88"/>
    </location>
</feature>
<dbReference type="GO" id="GO:0016020">
    <property type="term" value="C:membrane"/>
    <property type="evidence" value="ECO:0007669"/>
    <property type="project" value="UniProtKB-SubCell"/>
</dbReference>
<dbReference type="EMBL" id="JACGWL010000004">
    <property type="protein sequence ID" value="KAK4404643.1"/>
    <property type="molecule type" value="Genomic_DNA"/>
</dbReference>
<evidence type="ECO:0000313" key="6">
    <source>
        <dbReference type="EMBL" id="KAK4404643.1"/>
    </source>
</evidence>
<comment type="subcellular location">
    <subcellularLocation>
        <location evidence="1">Membrane</location>
        <topology evidence="1">Multi-pass membrane protein</topology>
    </subcellularLocation>
</comment>
<dbReference type="Proteomes" id="UP001289374">
    <property type="component" value="Unassembled WGS sequence"/>
</dbReference>
<evidence type="ECO:0000313" key="7">
    <source>
        <dbReference type="Proteomes" id="UP001289374"/>
    </source>
</evidence>
<keyword evidence="3 5" id="KW-1133">Transmembrane helix</keyword>
<dbReference type="Gene3D" id="1.20.1280.290">
    <property type="match status" value="2"/>
</dbReference>
<name>A0AAE2C0L6_9LAMI</name>
<reference evidence="6" key="1">
    <citation type="submission" date="2020-06" db="EMBL/GenBank/DDBJ databases">
        <authorList>
            <person name="Li T."/>
            <person name="Hu X."/>
            <person name="Zhang T."/>
            <person name="Song X."/>
            <person name="Zhang H."/>
            <person name="Dai N."/>
            <person name="Sheng W."/>
            <person name="Hou X."/>
            <person name="Wei L."/>
        </authorList>
    </citation>
    <scope>NUCLEOTIDE SEQUENCE</scope>
    <source>
        <strain evidence="6">K16</strain>
        <tissue evidence="6">Leaf</tissue>
    </source>
</reference>
<keyword evidence="2 5" id="KW-0812">Transmembrane</keyword>
<dbReference type="FunFam" id="1.20.1280.290:FF:000019">
    <property type="entry name" value="PQ-loop repeat family protein / transmembrane family protein"/>
    <property type="match status" value="1"/>
</dbReference>
<evidence type="ECO:0000256" key="3">
    <source>
        <dbReference type="ARBA" id="ARBA00022989"/>
    </source>
</evidence>
<evidence type="ECO:0000256" key="5">
    <source>
        <dbReference type="SAM" id="Phobius"/>
    </source>
</evidence>
<dbReference type="PANTHER" id="PTHR16201">
    <property type="entry name" value="SEVEN TRANSMEMBRANE PROTEIN 1-RELATED"/>
    <property type="match status" value="1"/>
</dbReference>
<dbReference type="AlphaFoldDB" id="A0AAE2C0L6"/>
<proteinExistence type="predicted"/>
<evidence type="ECO:0000256" key="1">
    <source>
        <dbReference type="ARBA" id="ARBA00004141"/>
    </source>
</evidence>